<accession>A0A2G8LCL8</accession>
<evidence type="ECO:0000313" key="2">
    <source>
        <dbReference type="EMBL" id="PIK57992.1"/>
    </source>
</evidence>
<dbReference type="Proteomes" id="UP000230750">
    <property type="component" value="Unassembled WGS sequence"/>
</dbReference>
<dbReference type="EMBL" id="MRZV01000126">
    <property type="protein sequence ID" value="PIK57992.1"/>
    <property type="molecule type" value="Genomic_DNA"/>
</dbReference>
<feature type="chain" id="PRO_5013614159" evidence="1">
    <location>
        <begin position="21"/>
        <end position="212"/>
    </location>
</feature>
<keyword evidence="1" id="KW-0732">Signal</keyword>
<gene>
    <name evidence="2" type="ORF">BSL78_05080</name>
</gene>
<organism evidence="2 3">
    <name type="scientific">Stichopus japonicus</name>
    <name type="common">Sea cucumber</name>
    <dbReference type="NCBI Taxonomy" id="307972"/>
    <lineage>
        <taxon>Eukaryota</taxon>
        <taxon>Metazoa</taxon>
        <taxon>Echinodermata</taxon>
        <taxon>Eleutherozoa</taxon>
        <taxon>Echinozoa</taxon>
        <taxon>Holothuroidea</taxon>
        <taxon>Aspidochirotacea</taxon>
        <taxon>Aspidochirotida</taxon>
        <taxon>Stichopodidae</taxon>
        <taxon>Apostichopus</taxon>
    </lineage>
</organism>
<dbReference type="AlphaFoldDB" id="A0A2G8LCL8"/>
<feature type="signal peptide" evidence="1">
    <location>
        <begin position="1"/>
        <end position="20"/>
    </location>
</feature>
<evidence type="ECO:0000313" key="3">
    <source>
        <dbReference type="Proteomes" id="UP000230750"/>
    </source>
</evidence>
<sequence length="212" mass="23350">MYFNRICLLLVLFGVIYVHGDDGGTVYTAGREDYEQTVESLVKCAVGGDENLAVIAKTLVDYGCHCRLDPEKFLNSAHKDLLDQTCMNYYKCLKVLLGTGFACESHNDIYSIPARIYYDASSTDAQGCNFGGNDFCNSDVLNDDECAKAACSYCDVPKMTNLRDYMSTYVALEPKTAYDAVSGCQEDIWYQCIKNNAGKIIAVTSADCPPVT</sequence>
<protein>
    <submittedName>
        <fullName evidence="2">Uncharacterized protein</fullName>
    </submittedName>
</protein>
<keyword evidence="3" id="KW-1185">Reference proteome</keyword>
<reference evidence="2 3" key="1">
    <citation type="journal article" date="2017" name="PLoS Biol.">
        <title>The sea cucumber genome provides insights into morphological evolution and visceral regeneration.</title>
        <authorList>
            <person name="Zhang X."/>
            <person name="Sun L."/>
            <person name="Yuan J."/>
            <person name="Sun Y."/>
            <person name="Gao Y."/>
            <person name="Zhang L."/>
            <person name="Li S."/>
            <person name="Dai H."/>
            <person name="Hamel J.F."/>
            <person name="Liu C."/>
            <person name="Yu Y."/>
            <person name="Liu S."/>
            <person name="Lin W."/>
            <person name="Guo K."/>
            <person name="Jin S."/>
            <person name="Xu P."/>
            <person name="Storey K.B."/>
            <person name="Huan P."/>
            <person name="Zhang T."/>
            <person name="Zhou Y."/>
            <person name="Zhang J."/>
            <person name="Lin C."/>
            <person name="Li X."/>
            <person name="Xing L."/>
            <person name="Huo D."/>
            <person name="Sun M."/>
            <person name="Wang L."/>
            <person name="Mercier A."/>
            <person name="Li F."/>
            <person name="Yang H."/>
            <person name="Xiang J."/>
        </authorList>
    </citation>
    <scope>NUCLEOTIDE SEQUENCE [LARGE SCALE GENOMIC DNA]</scope>
    <source>
        <strain evidence="2">Shaxun</strain>
        <tissue evidence="2">Muscle</tissue>
    </source>
</reference>
<proteinExistence type="predicted"/>
<comment type="caution">
    <text evidence="2">The sequence shown here is derived from an EMBL/GenBank/DDBJ whole genome shotgun (WGS) entry which is preliminary data.</text>
</comment>
<name>A0A2G8LCL8_STIJA</name>
<evidence type="ECO:0000256" key="1">
    <source>
        <dbReference type="SAM" id="SignalP"/>
    </source>
</evidence>